<dbReference type="GO" id="GO:0006355">
    <property type="term" value="P:regulation of DNA-templated transcription"/>
    <property type="evidence" value="ECO:0007669"/>
    <property type="project" value="InterPro"/>
</dbReference>
<dbReference type="InterPro" id="IPR010985">
    <property type="entry name" value="Ribbon_hlx_hlx"/>
</dbReference>
<proteinExistence type="predicted"/>
<evidence type="ECO:0000313" key="2">
    <source>
        <dbReference type="EMBL" id="VHO04476.1"/>
    </source>
</evidence>
<dbReference type="InterPro" id="IPR005569">
    <property type="entry name" value="Arc_DNA-bd_dom"/>
</dbReference>
<sequence length="63" mass="7108">MTKKAFALRLDEAMLSALQRWADAEFRSINGQIEFLLHDALKKAGRLPSVKQHATDGKDDTDH</sequence>
<dbReference type="EMBL" id="CAAJGR010000104">
    <property type="protein sequence ID" value="VHO04476.1"/>
    <property type="molecule type" value="Genomic_DNA"/>
</dbReference>
<accession>A0A486XSH6</accession>
<protein>
    <recommendedName>
        <fullName evidence="1">Arc-like DNA binding domain-containing protein</fullName>
    </recommendedName>
</protein>
<dbReference type="Gene3D" id="1.10.1220.10">
    <property type="entry name" value="Met repressor-like"/>
    <property type="match status" value="1"/>
</dbReference>
<gene>
    <name evidence="2" type="ORF">BAL341_1897</name>
</gene>
<evidence type="ECO:0000259" key="1">
    <source>
        <dbReference type="Pfam" id="PF03869"/>
    </source>
</evidence>
<dbReference type="Pfam" id="PF03869">
    <property type="entry name" value="Arc"/>
    <property type="match status" value="1"/>
</dbReference>
<dbReference type="GO" id="GO:0003677">
    <property type="term" value="F:DNA binding"/>
    <property type="evidence" value="ECO:0007669"/>
    <property type="project" value="InterPro"/>
</dbReference>
<dbReference type="InterPro" id="IPR013321">
    <property type="entry name" value="Arc_rbn_hlx_hlx"/>
</dbReference>
<reference evidence="2" key="1">
    <citation type="submission" date="2019-04" db="EMBL/GenBank/DDBJ databases">
        <authorList>
            <person name="Brambilla D."/>
        </authorList>
    </citation>
    <scope>NUCLEOTIDE SEQUENCE</scope>
    <source>
        <strain evidence="2">BAL1</strain>
    </source>
</reference>
<feature type="domain" description="Arc-like DNA binding" evidence="1">
    <location>
        <begin position="4"/>
        <end position="47"/>
    </location>
</feature>
<dbReference type="AlphaFoldDB" id="A0A486XSH6"/>
<organism evidence="2">
    <name type="scientific">Rheinheimera sp. BAL341</name>
    <dbReference type="NCBI Taxonomy" id="1708203"/>
    <lineage>
        <taxon>Bacteria</taxon>
        <taxon>Pseudomonadati</taxon>
        <taxon>Pseudomonadota</taxon>
        <taxon>Gammaproteobacteria</taxon>
        <taxon>Chromatiales</taxon>
        <taxon>Chromatiaceae</taxon>
        <taxon>Rheinheimera</taxon>
    </lineage>
</organism>
<name>A0A486XSH6_9GAMM</name>
<dbReference type="SUPFAM" id="SSF47598">
    <property type="entry name" value="Ribbon-helix-helix"/>
    <property type="match status" value="1"/>
</dbReference>